<organism evidence="3 4">
    <name type="scientific">Kineococcus xinjiangensis</name>
    <dbReference type="NCBI Taxonomy" id="512762"/>
    <lineage>
        <taxon>Bacteria</taxon>
        <taxon>Bacillati</taxon>
        <taxon>Actinomycetota</taxon>
        <taxon>Actinomycetes</taxon>
        <taxon>Kineosporiales</taxon>
        <taxon>Kineosporiaceae</taxon>
        <taxon>Kineococcus</taxon>
    </lineage>
</organism>
<dbReference type="PANTHER" id="PTHR34202:SF1">
    <property type="entry name" value="UPF0548 PROTEIN"/>
    <property type="match status" value="1"/>
</dbReference>
<accession>A0A2S6IEF3</accession>
<dbReference type="Pfam" id="PF09348">
    <property type="entry name" value="DUF1990"/>
    <property type="match status" value="1"/>
</dbReference>
<proteinExistence type="predicted"/>
<dbReference type="EMBL" id="PTJD01000013">
    <property type="protein sequence ID" value="PPK92605.1"/>
    <property type="molecule type" value="Genomic_DNA"/>
</dbReference>
<evidence type="ECO:0000313" key="3">
    <source>
        <dbReference type="EMBL" id="PPK92605.1"/>
    </source>
</evidence>
<dbReference type="InterPro" id="IPR014457">
    <property type="entry name" value="UCP010260"/>
</dbReference>
<evidence type="ECO:0000256" key="1">
    <source>
        <dbReference type="SAM" id="MobiDB-lite"/>
    </source>
</evidence>
<dbReference type="InterPro" id="IPR018960">
    <property type="entry name" value="DUF1990"/>
</dbReference>
<dbReference type="PANTHER" id="PTHR34202">
    <property type="entry name" value="UPF0548 PROTEIN"/>
    <property type="match status" value="1"/>
</dbReference>
<evidence type="ECO:0000313" key="4">
    <source>
        <dbReference type="Proteomes" id="UP000239485"/>
    </source>
</evidence>
<dbReference type="AlphaFoldDB" id="A0A2S6IEF3"/>
<dbReference type="RefSeq" id="WP_211291191.1">
    <property type="nucleotide sequence ID" value="NZ_PTJD01000013.1"/>
</dbReference>
<keyword evidence="4" id="KW-1185">Reference proteome</keyword>
<feature type="domain" description="DUF1990" evidence="2">
    <location>
        <begin position="13"/>
        <end position="174"/>
    </location>
</feature>
<dbReference type="PIRSF" id="PIRSF010260">
    <property type="entry name" value="UCP010260"/>
    <property type="match status" value="1"/>
</dbReference>
<feature type="region of interest" description="Disordered" evidence="1">
    <location>
        <begin position="1"/>
        <end position="29"/>
    </location>
</feature>
<evidence type="ECO:0000259" key="2">
    <source>
        <dbReference type="Pfam" id="PF09348"/>
    </source>
</evidence>
<gene>
    <name evidence="3" type="ORF">CLV92_11334</name>
</gene>
<protein>
    <submittedName>
        <fullName evidence="3">Uncharacterized protein (UPF0548 family)</fullName>
    </submittedName>
</protein>
<sequence length="178" mass="19591">MSRRRLADLTPNYSPVGATRPADGHWTQAPPGFRRYERSVLLGSGRERWAAAASAVLAWEVKTRSGFTVVPGPGGRVEAGARHWLVASLGPISLREPVLVVAVVDEPDRCGFSYGTLEGHPVSGEEAFIVHRAPDGGVWLTLRSLTRPGRGAWRAAFPLVLVAQRWYRRRYRRALRGG</sequence>
<comment type="caution">
    <text evidence="3">The sequence shown here is derived from an EMBL/GenBank/DDBJ whole genome shotgun (WGS) entry which is preliminary data.</text>
</comment>
<dbReference type="Proteomes" id="UP000239485">
    <property type="component" value="Unassembled WGS sequence"/>
</dbReference>
<name>A0A2S6IEF3_9ACTN</name>
<reference evidence="3 4" key="1">
    <citation type="submission" date="2018-02" db="EMBL/GenBank/DDBJ databases">
        <title>Genomic Encyclopedia of Archaeal and Bacterial Type Strains, Phase II (KMG-II): from individual species to whole genera.</title>
        <authorList>
            <person name="Goeker M."/>
        </authorList>
    </citation>
    <scope>NUCLEOTIDE SEQUENCE [LARGE SCALE GENOMIC DNA]</scope>
    <source>
        <strain evidence="3 4">DSM 22857</strain>
    </source>
</reference>